<reference evidence="2" key="1">
    <citation type="submission" date="2022-06" db="EMBL/GenBank/DDBJ databases">
        <title>Amycolatopsis iheyaensis sp. nov., a new species of the genus Amycolatopsis isolated from soil in Iheya island, Japan.</title>
        <authorList>
            <person name="Ngamcharungchit C."/>
            <person name="Kanto H."/>
            <person name="Take A."/>
            <person name="Intra B."/>
            <person name="Matsumoto A."/>
            <person name="Panbangred W."/>
            <person name="Inahashi Y."/>
        </authorList>
    </citation>
    <scope>NUCLEOTIDE SEQUENCE</scope>
    <source>
        <strain evidence="2">OK19-0408</strain>
    </source>
</reference>
<dbReference type="Proteomes" id="UP001144096">
    <property type="component" value="Unassembled WGS sequence"/>
</dbReference>
<protein>
    <submittedName>
        <fullName evidence="2">RNA-directed DNA polymerase</fullName>
    </submittedName>
</protein>
<feature type="domain" description="Reverse transcriptase" evidence="1">
    <location>
        <begin position="99"/>
        <end position="325"/>
    </location>
</feature>
<dbReference type="PANTHER" id="PTHR34047:SF8">
    <property type="entry name" value="PROTEIN YKFC"/>
    <property type="match status" value="1"/>
</dbReference>
<keyword evidence="3" id="KW-1185">Reference proteome</keyword>
<dbReference type="PROSITE" id="PS50878">
    <property type="entry name" value="RT_POL"/>
    <property type="match status" value="1"/>
</dbReference>
<evidence type="ECO:0000313" key="2">
    <source>
        <dbReference type="EMBL" id="MCR6481540.1"/>
    </source>
</evidence>
<comment type="caution">
    <text evidence="2">The sequence shown here is derived from an EMBL/GenBank/DDBJ whole genome shotgun (WGS) entry which is preliminary data.</text>
</comment>
<name>A0A9X2SIS2_9PSEU</name>
<dbReference type="InterPro" id="IPR051083">
    <property type="entry name" value="GrpII_Intron_Splice-Mob/Def"/>
</dbReference>
<proteinExistence type="predicted"/>
<gene>
    <name evidence="2" type="ORF">M8542_01810</name>
</gene>
<evidence type="ECO:0000313" key="3">
    <source>
        <dbReference type="Proteomes" id="UP001144096"/>
    </source>
</evidence>
<evidence type="ECO:0000259" key="1">
    <source>
        <dbReference type="PROSITE" id="PS50878"/>
    </source>
</evidence>
<keyword evidence="2" id="KW-0548">Nucleotidyltransferase</keyword>
<dbReference type="AlphaFoldDB" id="A0A9X2SIS2"/>
<dbReference type="GO" id="GO:0003964">
    <property type="term" value="F:RNA-directed DNA polymerase activity"/>
    <property type="evidence" value="ECO:0007669"/>
    <property type="project" value="UniProtKB-KW"/>
</dbReference>
<dbReference type="PANTHER" id="PTHR34047">
    <property type="entry name" value="NUCLEAR INTRON MATURASE 1, MITOCHONDRIAL-RELATED"/>
    <property type="match status" value="1"/>
</dbReference>
<dbReference type="EMBL" id="JAMXQV010000001">
    <property type="protein sequence ID" value="MCR6481540.1"/>
    <property type="molecule type" value="Genomic_DNA"/>
</dbReference>
<dbReference type="Pfam" id="PF00078">
    <property type="entry name" value="RVT_1"/>
    <property type="match status" value="1"/>
</dbReference>
<sequence>MPASWTESGWLIQDARIEGSGYLQHRAPDIETVPDFERALLQLELTDFIEIWFPDILRFQDKLSDRGKLLENVREKFDAGIIDPVVEIEIPKAEFFARTGHLLTLEDRIAYHAVVGTFAEKLDDTLMGVVFSSRYNSQEKNRQTEKLTRLARKENTLLRKGVRQWKKWTKYVRASARAGNDWLVKTDLSSYFDCIRHEILLGELSMIGVSKDIRCALGAYLSAWSNAPGQGLPQGPDVSRILGNFYLAPVDAAMIREGFKYSRYMDDVRIVGQTRDELTRAMRRFGAECRQRGLIVSSVKTVVLHGDAARKVDLDSEREIAQYLLDTRQGSRAVRLLRKILEDSLAEKGRVDARGARFSLWRLAFLRDENVCKLVLDNLEVLAPVASIVGDYLSGYIDKGYVRDGLTEYLSNRDVYRDDYLVAYLFAAMLEFSGDMPKLWVDSARNLTKDRHKPDYLRGVAANVLALGGLPEDLAWLRNEARRETGTGLQRAYATGLRRVGHLDDSTCSVLTSRSIGMAQAVEYLKSAARLPSLVRPYTTVPIKRSS</sequence>
<accession>A0A9X2SIS2</accession>
<keyword evidence="2" id="KW-0695">RNA-directed DNA polymerase</keyword>
<keyword evidence="2" id="KW-0808">Transferase</keyword>
<dbReference type="InterPro" id="IPR000477">
    <property type="entry name" value="RT_dom"/>
</dbReference>
<dbReference type="InterPro" id="IPR043502">
    <property type="entry name" value="DNA/RNA_pol_sf"/>
</dbReference>
<dbReference type="SUPFAM" id="SSF56672">
    <property type="entry name" value="DNA/RNA polymerases"/>
    <property type="match status" value="1"/>
</dbReference>
<dbReference type="CDD" id="cd01646">
    <property type="entry name" value="RT_Bac_retron_I"/>
    <property type="match status" value="1"/>
</dbReference>
<organism evidence="2 3">
    <name type="scientific">Amycolatopsis iheyensis</name>
    <dbReference type="NCBI Taxonomy" id="2945988"/>
    <lineage>
        <taxon>Bacteria</taxon>
        <taxon>Bacillati</taxon>
        <taxon>Actinomycetota</taxon>
        <taxon>Actinomycetes</taxon>
        <taxon>Pseudonocardiales</taxon>
        <taxon>Pseudonocardiaceae</taxon>
        <taxon>Amycolatopsis</taxon>
    </lineage>
</organism>